<dbReference type="EMBL" id="JAGFNK010000046">
    <property type="protein sequence ID" value="KAI9510259.1"/>
    <property type="molecule type" value="Genomic_DNA"/>
</dbReference>
<name>A0ACC0UEV0_9AGAM</name>
<protein>
    <submittedName>
        <fullName evidence="1">CAIB/BAIF family enzyme</fullName>
    </submittedName>
</protein>
<comment type="caution">
    <text evidence="1">The sequence shown here is derived from an EMBL/GenBank/DDBJ whole genome shotgun (WGS) entry which is preliminary data.</text>
</comment>
<evidence type="ECO:0000313" key="1">
    <source>
        <dbReference type="EMBL" id="KAI9510259.1"/>
    </source>
</evidence>
<sequence length="437" mass="48091">MALSRIRRIPSRELSSHLRFISSLFPSGHGQGIEPPLQGIRVLDLTRVLAGPTATMLLADLGADVIKVEEVKHGDDTRSWSPPAAPLSEDVPKDSAHLPPESAYFLALIAKADVLVENFIPGKLDSMGLGYPDCCSINDRLIYTSITGTLLPMYPHLSVDPSSQGMDKQDLFEQRQVTMSTGEPDRPPSKVGVAVTDISTGLYAHGAIMAALISREKTGKGVWIDCNLFETQVAGLANIASNYLVAGKEAGRHGTAHPSITGITGKHSRWPLRKRLSQFKLFAEEILRQPELAYDPKFSTNGARVANRELLVKIITETLLQEPLDHWLGLFNGLGVPFGPINNIQQTFRHPQAVARGVVVEVQHPRAGKIKLVGPAVTYNGKKMPVNRPPPWLSQHTQEVRDEVHFTHMDDNFCEQVLSELGYDTEHISRLRKEGIV</sequence>
<keyword evidence="2" id="KW-1185">Reference proteome</keyword>
<accession>A0ACC0UEV0</accession>
<reference evidence="1" key="1">
    <citation type="submission" date="2021-03" db="EMBL/GenBank/DDBJ databases">
        <title>Evolutionary priming and transition to the ectomycorrhizal habit in an iconic lineage of mushroom-forming fungi: is preadaptation a requirement?</title>
        <authorList>
            <consortium name="DOE Joint Genome Institute"/>
            <person name="Looney B.P."/>
            <person name="Miyauchi S."/>
            <person name="Morin E."/>
            <person name="Drula E."/>
            <person name="Courty P.E."/>
            <person name="Chicoki N."/>
            <person name="Fauchery L."/>
            <person name="Kohler A."/>
            <person name="Kuo A."/>
            <person name="LaButti K."/>
            <person name="Pangilinan J."/>
            <person name="Lipzen A."/>
            <person name="Riley R."/>
            <person name="Andreopoulos W."/>
            <person name="He G."/>
            <person name="Johnson J."/>
            <person name="Barry K.W."/>
            <person name="Grigoriev I.V."/>
            <person name="Nagy L."/>
            <person name="Hibbett D."/>
            <person name="Henrissat B."/>
            <person name="Matheny P.B."/>
            <person name="Labbe J."/>
            <person name="Martin A.F."/>
        </authorList>
    </citation>
    <scope>NUCLEOTIDE SEQUENCE</scope>
    <source>
        <strain evidence="1">BPL698</strain>
    </source>
</reference>
<organism evidence="1 2">
    <name type="scientific">Russula earlei</name>
    <dbReference type="NCBI Taxonomy" id="71964"/>
    <lineage>
        <taxon>Eukaryota</taxon>
        <taxon>Fungi</taxon>
        <taxon>Dikarya</taxon>
        <taxon>Basidiomycota</taxon>
        <taxon>Agaricomycotina</taxon>
        <taxon>Agaricomycetes</taxon>
        <taxon>Russulales</taxon>
        <taxon>Russulaceae</taxon>
        <taxon>Russula</taxon>
    </lineage>
</organism>
<dbReference type="Proteomes" id="UP001207468">
    <property type="component" value="Unassembled WGS sequence"/>
</dbReference>
<proteinExistence type="predicted"/>
<gene>
    <name evidence="1" type="ORF">F5148DRAFT_1282151</name>
</gene>
<evidence type="ECO:0000313" key="2">
    <source>
        <dbReference type="Proteomes" id="UP001207468"/>
    </source>
</evidence>